<name>A0A6J4E4T0_9PSED</name>
<dbReference type="InterPro" id="IPR018683">
    <property type="entry name" value="DUF2169"/>
</dbReference>
<sequence length="372" mass="40676">MELLNATRLTAAYTQGLAPDGRESLVVVAKGTFDLPLDGSEARLAEVQRPLLMADEYVGEPGLSAPRQEMDFAPVKPFCDVLVMGKAHAPNGRPATQITAGIRVGRVSKAFSVLGPRQWQPGMLGASPGVPQPFLEQDIGYAHAFGGRHAMADRPDFAETYLPNPAGIGWYPRSAGTAGIVGMPMPSTEALGQPIDSPHGDFTPMALGPIGRHWPPRIGYAGTYDEAWLADHFPFLPPDFDTRYYQAAPPDQQTEYLQGGEDVLLLNLTRQERAGFKVPRMQVPVTFFLKKGGHETVQAVIDTLVVDTDAGKVEITWRASRALRRNMFEMTQVLVGEKSRAWWRAKALGKDYYPSLASLAAARDFDAQEQSQ</sequence>
<dbReference type="KEGG" id="ptw:TUM18999_29930"/>
<dbReference type="Proteomes" id="UP001054892">
    <property type="component" value="Unassembled WGS sequence"/>
</dbReference>
<dbReference type="AlphaFoldDB" id="A0A6J4E4T0"/>
<gene>
    <name evidence="2" type="ORF">TUM18999_29930</name>
    <name evidence="3" type="ORF">TUM20286_37110</name>
</gene>
<dbReference type="Proteomes" id="UP000509383">
    <property type="component" value="Chromosome"/>
</dbReference>
<evidence type="ECO:0000259" key="1">
    <source>
        <dbReference type="Pfam" id="PF09937"/>
    </source>
</evidence>
<dbReference type="Pfam" id="PF09937">
    <property type="entry name" value="DUF2169"/>
    <property type="match status" value="1"/>
</dbReference>
<reference evidence="2 4" key="1">
    <citation type="submission" date="2020-05" db="EMBL/GenBank/DDBJ databases">
        <title>Characterization of novel class B3 metallo-beta-lactamase from novel Pseudomonas species.</title>
        <authorList>
            <person name="Yamada K."/>
            <person name="Aoki K."/>
            <person name="Ishii Y."/>
        </authorList>
    </citation>
    <scope>NUCLEOTIDE SEQUENCE [LARGE SCALE GENOMIC DNA]</scope>
    <source>
        <strain evidence="2 4">TUM18999</strain>
        <strain evidence="3 5">TUM20286</strain>
    </source>
</reference>
<evidence type="ECO:0000313" key="5">
    <source>
        <dbReference type="Proteomes" id="UP001054892"/>
    </source>
</evidence>
<proteinExistence type="predicted"/>
<dbReference type="RefSeq" id="WP_173178648.1">
    <property type="nucleotide sequence ID" value="NZ_AP023189.1"/>
</dbReference>
<feature type="domain" description="DUF2169" evidence="1">
    <location>
        <begin position="20"/>
        <end position="318"/>
    </location>
</feature>
<protein>
    <recommendedName>
        <fullName evidence="1">DUF2169 domain-containing protein</fullName>
    </recommendedName>
</protein>
<dbReference type="EMBL" id="AP023189">
    <property type="protein sequence ID" value="BCG24802.1"/>
    <property type="molecule type" value="Genomic_DNA"/>
</dbReference>
<evidence type="ECO:0000313" key="3">
    <source>
        <dbReference type="EMBL" id="GJN53959.1"/>
    </source>
</evidence>
<dbReference type="EMBL" id="BQKM01000008">
    <property type="protein sequence ID" value="GJN53959.1"/>
    <property type="molecule type" value="Genomic_DNA"/>
</dbReference>
<evidence type="ECO:0000313" key="4">
    <source>
        <dbReference type="Proteomes" id="UP000509383"/>
    </source>
</evidence>
<keyword evidence="5" id="KW-1185">Reference proteome</keyword>
<accession>A0A6J4E4T0</accession>
<evidence type="ECO:0000313" key="2">
    <source>
        <dbReference type="EMBL" id="BCG24802.1"/>
    </source>
</evidence>
<organism evidence="2 4">
    <name type="scientific">Pseudomonas tohonis</name>
    <dbReference type="NCBI Taxonomy" id="2725477"/>
    <lineage>
        <taxon>Bacteria</taxon>
        <taxon>Pseudomonadati</taxon>
        <taxon>Pseudomonadota</taxon>
        <taxon>Gammaproteobacteria</taxon>
        <taxon>Pseudomonadales</taxon>
        <taxon>Pseudomonadaceae</taxon>
        <taxon>Pseudomonas</taxon>
    </lineage>
</organism>